<keyword evidence="1" id="KW-0812">Transmembrane</keyword>
<reference evidence="2 3" key="1">
    <citation type="submission" date="2019-06" db="EMBL/GenBank/DDBJ databases">
        <title>Sorghum-associated microbial communities from plants grown in Nebraska, USA.</title>
        <authorList>
            <person name="Schachtman D."/>
        </authorList>
    </citation>
    <scope>NUCLEOTIDE SEQUENCE [LARGE SCALE GENOMIC DNA]</scope>
    <source>
        <strain evidence="2 3">1209</strain>
    </source>
</reference>
<gene>
    <name evidence="2" type="ORF">FHW36_101372</name>
</gene>
<keyword evidence="3" id="KW-1185">Reference proteome</keyword>
<keyword evidence="1" id="KW-0472">Membrane</keyword>
<comment type="caution">
    <text evidence="2">The sequence shown here is derived from an EMBL/GenBank/DDBJ whole genome shotgun (WGS) entry which is preliminary data.</text>
</comment>
<name>A0A561Q262_9BACT</name>
<evidence type="ECO:0000256" key="1">
    <source>
        <dbReference type="SAM" id="Phobius"/>
    </source>
</evidence>
<dbReference type="EMBL" id="VIWO01000001">
    <property type="protein sequence ID" value="TWF44452.1"/>
    <property type="molecule type" value="Genomic_DNA"/>
</dbReference>
<organism evidence="2 3">
    <name type="scientific">Chitinophaga polysaccharea</name>
    <dbReference type="NCBI Taxonomy" id="1293035"/>
    <lineage>
        <taxon>Bacteria</taxon>
        <taxon>Pseudomonadati</taxon>
        <taxon>Bacteroidota</taxon>
        <taxon>Chitinophagia</taxon>
        <taxon>Chitinophagales</taxon>
        <taxon>Chitinophagaceae</taxon>
        <taxon>Chitinophaga</taxon>
    </lineage>
</organism>
<keyword evidence="1" id="KW-1133">Transmembrane helix</keyword>
<protein>
    <submittedName>
        <fullName evidence="2">Uncharacterized protein</fullName>
    </submittedName>
</protein>
<sequence>MLLFNYIKRAGPKVLEPVVIQITTTLLCVAGAALAAIGVQTLKTAISNPVISLKKE</sequence>
<evidence type="ECO:0000313" key="3">
    <source>
        <dbReference type="Proteomes" id="UP000320811"/>
    </source>
</evidence>
<dbReference type="Proteomes" id="UP000320811">
    <property type="component" value="Unassembled WGS sequence"/>
</dbReference>
<accession>A0A561Q262</accession>
<evidence type="ECO:0000313" key="2">
    <source>
        <dbReference type="EMBL" id="TWF44452.1"/>
    </source>
</evidence>
<proteinExistence type="predicted"/>
<dbReference type="AlphaFoldDB" id="A0A561Q262"/>
<dbReference type="RefSeq" id="WP_186452272.1">
    <property type="nucleotide sequence ID" value="NZ_VIWO01000001.1"/>
</dbReference>
<feature type="transmembrane region" description="Helical" evidence="1">
    <location>
        <begin position="20"/>
        <end position="39"/>
    </location>
</feature>